<accession>A0A5J4NV10</accession>
<keyword evidence="1" id="KW-0732">Signal</keyword>
<organism evidence="2 3">
    <name type="scientific">Paragonimus westermani</name>
    <dbReference type="NCBI Taxonomy" id="34504"/>
    <lineage>
        <taxon>Eukaryota</taxon>
        <taxon>Metazoa</taxon>
        <taxon>Spiralia</taxon>
        <taxon>Lophotrochozoa</taxon>
        <taxon>Platyhelminthes</taxon>
        <taxon>Trematoda</taxon>
        <taxon>Digenea</taxon>
        <taxon>Plagiorchiida</taxon>
        <taxon>Troglotremata</taxon>
        <taxon>Troglotrematidae</taxon>
        <taxon>Paragonimus</taxon>
    </lineage>
</organism>
<dbReference type="EMBL" id="QNGE01000897">
    <property type="protein sequence ID" value="KAA3678958.1"/>
    <property type="molecule type" value="Genomic_DNA"/>
</dbReference>
<feature type="chain" id="PRO_5023923723" evidence="1">
    <location>
        <begin position="20"/>
        <end position="41"/>
    </location>
</feature>
<keyword evidence="3" id="KW-1185">Reference proteome</keyword>
<reference evidence="2 3" key="1">
    <citation type="journal article" date="2019" name="Gigascience">
        <title>Whole-genome sequence of the oriental lung fluke Paragonimus westermani.</title>
        <authorList>
            <person name="Oey H."/>
            <person name="Zakrzewski M."/>
            <person name="Narain K."/>
            <person name="Devi K.R."/>
            <person name="Agatsuma T."/>
            <person name="Nawaratna S."/>
            <person name="Gobert G.N."/>
            <person name="Jones M.K."/>
            <person name="Ragan M.A."/>
            <person name="McManus D.P."/>
            <person name="Krause L."/>
        </authorList>
    </citation>
    <scope>NUCLEOTIDE SEQUENCE [LARGE SCALE GENOMIC DNA]</scope>
    <source>
        <strain evidence="2 3">IND2009</strain>
    </source>
</reference>
<evidence type="ECO:0000256" key="1">
    <source>
        <dbReference type="SAM" id="SignalP"/>
    </source>
</evidence>
<dbReference type="AlphaFoldDB" id="A0A5J4NV10"/>
<feature type="non-terminal residue" evidence="2">
    <location>
        <position position="41"/>
    </location>
</feature>
<evidence type="ECO:0000313" key="2">
    <source>
        <dbReference type="EMBL" id="KAA3678958.1"/>
    </source>
</evidence>
<comment type="caution">
    <text evidence="2">The sequence shown here is derived from an EMBL/GenBank/DDBJ whole genome shotgun (WGS) entry which is preliminary data.</text>
</comment>
<proteinExistence type="predicted"/>
<evidence type="ECO:0000313" key="3">
    <source>
        <dbReference type="Proteomes" id="UP000324629"/>
    </source>
</evidence>
<dbReference type="Proteomes" id="UP000324629">
    <property type="component" value="Unassembled WGS sequence"/>
</dbReference>
<name>A0A5J4NV10_9TREM</name>
<sequence length="41" mass="4553">MRLWLALILLSTLCAIVLAKRADEEPRSDNRGEVGKRDEGG</sequence>
<protein>
    <submittedName>
        <fullName evidence="2">Uncharacterized protein</fullName>
    </submittedName>
</protein>
<feature type="signal peptide" evidence="1">
    <location>
        <begin position="1"/>
        <end position="19"/>
    </location>
</feature>
<gene>
    <name evidence="2" type="ORF">DEA37_0005762</name>
</gene>